<sequence length="300" mass="33449">MHEPPILLDQDLGGPDVPEYDALALSHDGTRQRILSYIQPGDIIVYLTSDAKESDPMLRGRLAGAVEIADPVQEVDVETLRPGVRRPPEHYREGDGRFRWPYGIAVSRTWSFIEQESNDTLIPDHAGKGMQGAASIHEMRPEEVGRLMSLNVREQVKDEATERLPFQGSLHRPWRQKAGMRASANVDPGTHLYIAQIYDAHGLTFKVGSGKAVERIEDLNRYRRLNQGEAKWAERSSSQFDTVAGARTAEDFILLEAKKAGYGYKDHSEFLVGISSRDLNALYAKAIEIGLAVDAEEEAV</sequence>
<accession>A0A126V4Z6</accession>
<evidence type="ECO:0000313" key="2">
    <source>
        <dbReference type="Proteomes" id="UP000070371"/>
    </source>
</evidence>
<dbReference type="KEGG" id="hat:RC74_20855"/>
<organism evidence="1 2">
    <name type="scientific">Falsihalocynthiibacter arcticus</name>
    <dbReference type="NCBI Taxonomy" id="1579316"/>
    <lineage>
        <taxon>Bacteria</taxon>
        <taxon>Pseudomonadati</taxon>
        <taxon>Pseudomonadota</taxon>
        <taxon>Alphaproteobacteria</taxon>
        <taxon>Rhodobacterales</taxon>
        <taxon>Roseobacteraceae</taxon>
        <taxon>Falsihalocynthiibacter</taxon>
    </lineage>
</organism>
<dbReference type="EMBL" id="CP014327">
    <property type="protein sequence ID" value="AML53378.1"/>
    <property type="molecule type" value="Genomic_DNA"/>
</dbReference>
<dbReference type="RefSeq" id="WP_062628395.1">
    <property type="nucleotide sequence ID" value="NZ_CP014327.1"/>
</dbReference>
<protein>
    <submittedName>
        <fullName evidence="1">Uncharacterized protein</fullName>
    </submittedName>
</protein>
<dbReference type="STRING" id="1579316.RC74_20855"/>
<gene>
    <name evidence="1" type="ORF">RC74_20855</name>
</gene>
<dbReference type="OrthoDB" id="7816390at2"/>
<dbReference type="AlphaFoldDB" id="A0A126V4Z6"/>
<dbReference type="Proteomes" id="UP000070371">
    <property type="component" value="Chromosome"/>
</dbReference>
<proteinExistence type="predicted"/>
<evidence type="ECO:0000313" key="1">
    <source>
        <dbReference type="EMBL" id="AML53378.1"/>
    </source>
</evidence>
<name>A0A126V4Z6_9RHOB</name>
<reference evidence="1 2" key="1">
    <citation type="submission" date="2016-02" db="EMBL/GenBank/DDBJ databases">
        <title>Complete genome sequence of Halocynthiibacter arcticus PAMC 20958t from arctic marine sediment.</title>
        <authorList>
            <person name="Lee Y.M."/>
            <person name="Baek K."/>
            <person name="Lee H.K."/>
            <person name="Shin S.C."/>
        </authorList>
    </citation>
    <scope>NUCLEOTIDE SEQUENCE [LARGE SCALE GENOMIC DNA]</scope>
    <source>
        <strain evidence="1">PAMC 20958</strain>
    </source>
</reference>
<keyword evidence="2" id="KW-1185">Reference proteome</keyword>